<dbReference type="Pfam" id="PF00069">
    <property type="entry name" value="Pkinase"/>
    <property type="match status" value="1"/>
</dbReference>
<evidence type="ECO:0000259" key="12">
    <source>
        <dbReference type="PROSITE" id="PS50011"/>
    </source>
</evidence>
<feature type="domain" description="Protein kinase" evidence="12">
    <location>
        <begin position="33"/>
        <end position="291"/>
    </location>
</feature>
<evidence type="ECO:0000313" key="15">
    <source>
        <dbReference type="Proteomes" id="UP001473302"/>
    </source>
</evidence>
<feature type="compositionally biased region" description="Polar residues" evidence="11">
    <location>
        <begin position="493"/>
        <end position="504"/>
    </location>
</feature>
<evidence type="ECO:0000256" key="6">
    <source>
        <dbReference type="ARBA" id="ARBA00022777"/>
    </source>
</evidence>
<evidence type="ECO:0000259" key="13">
    <source>
        <dbReference type="PROSITE" id="PS50032"/>
    </source>
</evidence>
<evidence type="ECO:0000256" key="7">
    <source>
        <dbReference type="ARBA" id="ARBA00022840"/>
    </source>
</evidence>
<dbReference type="CDD" id="cd12121">
    <property type="entry name" value="MARK_C_like"/>
    <property type="match status" value="1"/>
</dbReference>
<keyword evidence="3" id="KW-0723">Serine/threonine-protein kinase</keyword>
<dbReference type="Gene3D" id="1.10.510.10">
    <property type="entry name" value="Transferase(Phosphotransferase) domain 1"/>
    <property type="match status" value="1"/>
</dbReference>
<comment type="similarity">
    <text evidence="1">Belongs to the protein kinase superfamily. CAMK Ser/Thr protein kinase family. NIM1 subfamily.</text>
</comment>
<keyword evidence="6" id="KW-0418">Kinase</keyword>
<evidence type="ECO:0000256" key="9">
    <source>
        <dbReference type="ARBA" id="ARBA00048679"/>
    </source>
</evidence>
<evidence type="ECO:0000256" key="8">
    <source>
        <dbReference type="ARBA" id="ARBA00047899"/>
    </source>
</evidence>
<keyword evidence="5 10" id="KW-0547">Nucleotide-binding</keyword>
<organism evidence="14 15">
    <name type="scientific">Mucor flavus</name>
    <dbReference type="NCBI Taxonomy" id="439312"/>
    <lineage>
        <taxon>Eukaryota</taxon>
        <taxon>Fungi</taxon>
        <taxon>Fungi incertae sedis</taxon>
        <taxon>Mucoromycota</taxon>
        <taxon>Mucoromycotina</taxon>
        <taxon>Mucoromycetes</taxon>
        <taxon>Mucorales</taxon>
        <taxon>Mucorineae</taxon>
        <taxon>Mucoraceae</taxon>
        <taxon>Mucor</taxon>
    </lineage>
</organism>
<name>A0ABP9ZFF4_9FUNG</name>
<reference evidence="14 15" key="1">
    <citation type="submission" date="2024-04" db="EMBL/GenBank/DDBJ databases">
        <title>genome sequences of Mucor flavus KT1a and Helicostylum pulchrum KT1b strains isolated from the surface of a dry-aged beef.</title>
        <authorList>
            <person name="Toyotome T."/>
            <person name="Hosono M."/>
            <person name="Torimaru M."/>
            <person name="Fukuda K."/>
            <person name="Mikami N."/>
        </authorList>
    </citation>
    <scope>NUCLEOTIDE SEQUENCE [LARGE SCALE GENOMIC DNA]</scope>
    <source>
        <strain evidence="14 15">KT1a</strain>
    </source>
</reference>
<dbReference type="InterPro" id="IPR028375">
    <property type="entry name" value="KA1/Ssp2_C"/>
</dbReference>
<comment type="caution">
    <text evidence="14">The sequence shown here is derived from an EMBL/GenBank/DDBJ whole genome shotgun (WGS) entry which is preliminary data.</text>
</comment>
<dbReference type="SUPFAM" id="SSF103243">
    <property type="entry name" value="KA1-like"/>
    <property type="match status" value="1"/>
</dbReference>
<dbReference type="InterPro" id="IPR011009">
    <property type="entry name" value="Kinase-like_dom_sf"/>
</dbReference>
<evidence type="ECO:0000313" key="14">
    <source>
        <dbReference type="EMBL" id="GAA5817853.1"/>
    </source>
</evidence>
<dbReference type="PROSITE" id="PS50011">
    <property type="entry name" value="PROTEIN_KINASE_DOM"/>
    <property type="match status" value="1"/>
</dbReference>
<feature type="binding site" evidence="10">
    <location>
        <position position="62"/>
    </location>
    <ligand>
        <name>ATP</name>
        <dbReference type="ChEBI" id="CHEBI:30616"/>
    </ligand>
</feature>
<keyword evidence="4" id="KW-0808">Transferase</keyword>
<feature type="region of interest" description="Disordered" evidence="11">
    <location>
        <begin position="489"/>
        <end position="522"/>
    </location>
</feature>
<dbReference type="Gene3D" id="3.30.310.80">
    <property type="entry name" value="Kinase associated domain 1, KA1"/>
    <property type="match status" value="1"/>
</dbReference>
<dbReference type="InterPro" id="IPR017441">
    <property type="entry name" value="Protein_kinase_ATP_BS"/>
</dbReference>
<keyword evidence="7 10" id="KW-0067">ATP-binding</keyword>
<dbReference type="EMBL" id="BAABUK010000053">
    <property type="protein sequence ID" value="GAA5817853.1"/>
    <property type="molecule type" value="Genomic_DNA"/>
</dbReference>
<accession>A0ABP9ZFF4</accession>
<dbReference type="PANTHER" id="PTHR24346">
    <property type="entry name" value="MAP/MICROTUBULE AFFINITY-REGULATING KINASE"/>
    <property type="match status" value="1"/>
</dbReference>
<dbReference type="InterPro" id="IPR000719">
    <property type="entry name" value="Prot_kinase_dom"/>
</dbReference>
<dbReference type="PROSITE" id="PS50032">
    <property type="entry name" value="KA1"/>
    <property type="match status" value="1"/>
</dbReference>
<dbReference type="PROSITE" id="PS00108">
    <property type="entry name" value="PROTEIN_KINASE_ST"/>
    <property type="match status" value="1"/>
</dbReference>
<evidence type="ECO:0000256" key="11">
    <source>
        <dbReference type="SAM" id="MobiDB-lite"/>
    </source>
</evidence>
<dbReference type="PANTHER" id="PTHR24346:SF82">
    <property type="entry name" value="KP78A-RELATED"/>
    <property type="match status" value="1"/>
</dbReference>
<feature type="domain" description="KA1" evidence="13">
    <location>
        <begin position="599"/>
        <end position="649"/>
    </location>
</feature>
<evidence type="ECO:0000256" key="1">
    <source>
        <dbReference type="ARBA" id="ARBA00010791"/>
    </source>
</evidence>
<dbReference type="Proteomes" id="UP001473302">
    <property type="component" value="Unassembled WGS sequence"/>
</dbReference>
<dbReference type="InterPro" id="IPR008271">
    <property type="entry name" value="Ser/Thr_kinase_AS"/>
</dbReference>
<sequence>MLLQPKNGISPLYKNKESSDIPVMKPRKRVGKYILSKTLGRGSMGKVKLAINTETSKDAAVKIVSRTVNSKVKKTTEISREIRTIRESSIMTLLDHPFIASVQEMVLMDDYYYLFMEYVDGGQLLDYVISHGRLKEKQARLFSRQIASALDYCHRNSIVHRDLKVENILISKSGNIKIIDFGLSNLFSPRSHLSTFCGSLYFAAPELLKGKLYTGPEIDVWSFGVVIYVLVCGKVPFDDSTVGGLHGKVRNGFVDYPSHLSSDLKDMLRRMLVSDPIKRASMSEIIVHPWMIKGFQSPVENYVPKRKPLQLPLDMNVIQGMQGFEFGTTDQILKELQDLISNDEYQTAAKNLEILSNYTYNKHSNPRSPFKSRSFLSATDDPQSIPAAYHPLISIYQLVKERMDNTKLSSAKSVNRLSPPIGFSYTANGKSNVHDTIEQHFINSELSPRSSLEVETISAPKSNVGSLGKKLNRLLRRKTTVIHEKDTRGDANYRNSVPNNNPKNTYCRESDISTTSSKPTANSSQFVGHAHPIYLKGLFSVLTTSTKKASDIRYEIIRVLIQKADIEYRENNDRFECCMSIDAHTGIDFFSDKEDESTRRMDPFAVRFDIYIVKIPWLLGIRGIQFRRISGDTWQYKNTCTRILQDLRL</sequence>
<dbReference type="SUPFAM" id="SSF56112">
    <property type="entry name" value="Protein kinase-like (PK-like)"/>
    <property type="match status" value="1"/>
</dbReference>
<evidence type="ECO:0000256" key="2">
    <source>
        <dbReference type="ARBA" id="ARBA00012513"/>
    </source>
</evidence>
<dbReference type="EC" id="2.7.11.1" evidence="2"/>
<proteinExistence type="inferred from homology"/>
<comment type="catalytic activity">
    <reaction evidence="8">
        <text>L-threonyl-[protein] + ATP = O-phospho-L-threonyl-[protein] + ADP + H(+)</text>
        <dbReference type="Rhea" id="RHEA:46608"/>
        <dbReference type="Rhea" id="RHEA-COMP:11060"/>
        <dbReference type="Rhea" id="RHEA-COMP:11605"/>
        <dbReference type="ChEBI" id="CHEBI:15378"/>
        <dbReference type="ChEBI" id="CHEBI:30013"/>
        <dbReference type="ChEBI" id="CHEBI:30616"/>
        <dbReference type="ChEBI" id="CHEBI:61977"/>
        <dbReference type="ChEBI" id="CHEBI:456216"/>
        <dbReference type="EC" id="2.7.11.1"/>
    </reaction>
</comment>
<evidence type="ECO:0000256" key="10">
    <source>
        <dbReference type="PROSITE-ProRule" id="PRU10141"/>
    </source>
</evidence>
<keyword evidence="15" id="KW-1185">Reference proteome</keyword>
<dbReference type="SMART" id="SM00220">
    <property type="entry name" value="S_TKc"/>
    <property type="match status" value="1"/>
</dbReference>
<evidence type="ECO:0000256" key="4">
    <source>
        <dbReference type="ARBA" id="ARBA00022679"/>
    </source>
</evidence>
<gene>
    <name evidence="14" type="ORF">MFLAVUS_011413</name>
</gene>
<feature type="compositionally biased region" description="Polar residues" evidence="11">
    <location>
        <begin position="512"/>
        <end position="522"/>
    </location>
</feature>
<protein>
    <recommendedName>
        <fullName evidence="2">non-specific serine/threonine protein kinase</fullName>
        <ecNumber evidence="2">2.7.11.1</ecNumber>
    </recommendedName>
</protein>
<evidence type="ECO:0000256" key="5">
    <source>
        <dbReference type="ARBA" id="ARBA00022741"/>
    </source>
</evidence>
<evidence type="ECO:0000256" key="3">
    <source>
        <dbReference type="ARBA" id="ARBA00022527"/>
    </source>
</evidence>
<dbReference type="InterPro" id="IPR001772">
    <property type="entry name" value="KA1_dom"/>
</dbReference>
<comment type="catalytic activity">
    <reaction evidence="9">
        <text>L-seryl-[protein] + ATP = O-phospho-L-seryl-[protein] + ADP + H(+)</text>
        <dbReference type="Rhea" id="RHEA:17989"/>
        <dbReference type="Rhea" id="RHEA-COMP:9863"/>
        <dbReference type="Rhea" id="RHEA-COMP:11604"/>
        <dbReference type="ChEBI" id="CHEBI:15378"/>
        <dbReference type="ChEBI" id="CHEBI:29999"/>
        <dbReference type="ChEBI" id="CHEBI:30616"/>
        <dbReference type="ChEBI" id="CHEBI:83421"/>
        <dbReference type="ChEBI" id="CHEBI:456216"/>
        <dbReference type="EC" id="2.7.11.1"/>
    </reaction>
</comment>
<dbReference type="Pfam" id="PF02149">
    <property type="entry name" value="KA1"/>
    <property type="match status" value="1"/>
</dbReference>
<dbReference type="PROSITE" id="PS00107">
    <property type="entry name" value="PROTEIN_KINASE_ATP"/>
    <property type="match status" value="1"/>
</dbReference>